<evidence type="ECO:0000256" key="6">
    <source>
        <dbReference type="ARBA" id="ARBA00023065"/>
    </source>
</evidence>
<comment type="similarity">
    <text evidence="2 8">Belongs to the V-ATPase 116 kDa subunit family.</text>
</comment>
<evidence type="ECO:0000256" key="3">
    <source>
        <dbReference type="ARBA" id="ARBA00022448"/>
    </source>
</evidence>
<feature type="transmembrane region" description="Helical" evidence="8">
    <location>
        <begin position="31"/>
        <end position="52"/>
    </location>
</feature>
<comment type="subcellular location">
    <subcellularLocation>
        <location evidence="1">Membrane</location>
        <topology evidence="1">Multi-pass membrane protein</topology>
    </subcellularLocation>
</comment>
<dbReference type="GO" id="GO:0033179">
    <property type="term" value="C:proton-transporting V-type ATPase, V0 domain"/>
    <property type="evidence" value="ECO:0007669"/>
    <property type="project" value="InterPro"/>
</dbReference>
<dbReference type="GO" id="GO:0046961">
    <property type="term" value="F:proton-transporting ATPase activity, rotational mechanism"/>
    <property type="evidence" value="ECO:0007669"/>
    <property type="project" value="InterPro"/>
</dbReference>
<organism evidence="9 10">
    <name type="scientific">Reticulomyxa filosa</name>
    <dbReference type="NCBI Taxonomy" id="46433"/>
    <lineage>
        <taxon>Eukaryota</taxon>
        <taxon>Sar</taxon>
        <taxon>Rhizaria</taxon>
        <taxon>Retaria</taxon>
        <taxon>Foraminifera</taxon>
        <taxon>Monothalamids</taxon>
        <taxon>Reticulomyxidae</taxon>
        <taxon>Reticulomyxa</taxon>
    </lineage>
</organism>
<evidence type="ECO:0000256" key="7">
    <source>
        <dbReference type="ARBA" id="ARBA00023136"/>
    </source>
</evidence>
<protein>
    <recommendedName>
        <fullName evidence="8">V-type proton ATPase subunit a</fullName>
    </recommendedName>
</protein>
<keyword evidence="4 8" id="KW-0812">Transmembrane</keyword>
<keyword evidence="8" id="KW-0375">Hydrogen ion transport</keyword>
<keyword evidence="5 8" id="KW-1133">Transmembrane helix</keyword>
<keyword evidence="3 8" id="KW-0813">Transport</keyword>
<comment type="function">
    <text evidence="8">Essential component of the vacuolar proton pump (V-ATPase), a multimeric enzyme that catalyzes the translocation of protons across the membranes. Required for assembly and activity of the V-ATPase.</text>
</comment>
<keyword evidence="7 8" id="KW-0472">Membrane</keyword>
<dbReference type="GO" id="GO:0007035">
    <property type="term" value="P:vacuolar acidification"/>
    <property type="evidence" value="ECO:0007669"/>
    <property type="project" value="TreeGrafter"/>
</dbReference>
<dbReference type="GO" id="GO:0051117">
    <property type="term" value="F:ATPase binding"/>
    <property type="evidence" value="ECO:0007669"/>
    <property type="project" value="TreeGrafter"/>
</dbReference>
<feature type="transmembrane region" description="Helical" evidence="8">
    <location>
        <begin position="264"/>
        <end position="288"/>
    </location>
</feature>
<feature type="transmembrane region" description="Helical" evidence="8">
    <location>
        <begin position="99"/>
        <end position="122"/>
    </location>
</feature>
<evidence type="ECO:0000256" key="8">
    <source>
        <dbReference type="RuleBase" id="RU361189"/>
    </source>
</evidence>
<evidence type="ECO:0000313" key="9">
    <source>
        <dbReference type="EMBL" id="ETO20520.1"/>
    </source>
</evidence>
<gene>
    <name evidence="9" type="ORF">RFI_16694</name>
</gene>
<proteinExistence type="inferred from homology"/>
<evidence type="ECO:0000256" key="2">
    <source>
        <dbReference type="ARBA" id="ARBA00009904"/>
    </source>
</evidence>
<evidence type="ECO:0000256" key="5">
    <source>
        <dbReference type="ARBA" id="ARBA00022989"/>
    </source>
</evidence>
<dbReference type="Proteomes" id="UP000023152">
    <property type="component" value="Unassembled WGS sequence"/>
</dbReference>
<sequence length="334" mass="38698">MKLSVIIGVSQMTFGLFLKLFNHIQENNWISILFEFIHQLIFMLCFFGYMVFYKWCINWSTSTLPGTPSLITVLIKMFLSPGTIDSEVQIFPNKDFQSIIQVIFLLLLVFSIPTMLCVKPLILKSRLSKHHHDHPFDEYNQEDSKKHSEFQILPLENYQPMDDESLHQHSRHDTDHKESHEMKEIEYFKSVSSNVQHKDAHHDYRESFGDIVIHQFIHIIEYVLGTISNIASYLRLWALSLAPAELSEVFFDKTLRITLESTGVGAVIMNVVSAGAFLMFTCGVLLIMDVLECFFRALCLHWVEFQNNGKASLPYENGILLTKCIYSKTNFDNL</sequence>
<accession>X6N2N1</accession>
<dbReference type="OrthoDB" id="10264220at2759"/>
<dbReference type="EMBL" id="ASPP01012520">
    <property type="protein sequence ID" value="ETO20520.1"/>
    <property type="molecule type" value="Genomic_DNA"/>
</dbReference>
<reference evidence="9 10" key="1">
    <citation type="journal article" date="2013" name="Curr. Biol.">
        <title>The Genome of the Foraminiferan Reticulomyxa filosa.</title>
        <authorList>
            <person name="Glockner G."/>
            <person name="Hulsmann N."/>
            <person name="Schleicher M."/>
            <person name="Noegel A.A."/>
            <person name="Eichinger L."/>
            <person name="Gallinger C."/>
            <person name="Pawlowski J."/>
            <person name="Sierra R."/>
            <person name="Euteneuer U."/>
            <person name="Pillet L."/>
            <person name="Moustafa A."/>
            <person name="Platzer M."/>
            <person name="Groth M."/>
            <person name="Szafranski K."/>
            <person name="Schliwa M."/>
        </authorList>
    </citation>
    <scope>NUCLEOTIDE SEQUENCE [LARGE SCALE GENOMIC DNA]</scope>
</reference>
<comment type="caution">
    <text evidence="8">Lacks conserved residue(s) required for the propagation of feature annotation.</text>
</comment>
<dbReference type="GO" id="GO:0016471">
    <property type="term" value="C:vacuolar proton-transporting V-type ATPase complex"/>
    <property type="evidence" value="ECO:0007669"/>
    <property type="project" value="TreeGrafter"/>
</dbReference>
<dbReference type="PANTHER" id="PTHR11629">
    <property type="entry name" value="VACUOLAR PROTON ATPASES"/>
    <property type="match status" value="1"/>
</dbReference>
<dbReference type="PANTHER" id="PTHR11629:SF63">
    <property type="entry name" value="V-TYPE PROTON ATPASE SUBUNIT A"/>
    <property type="match status" value="1"/>
</dbReference>
<evidence type="ECO:0000313" key="10">
    <source>
        <dbReference type="Proteomes" id="UP000023152"/>
    </source>
</evidence>
<comment type="caution">
    <text evidence="9">The sequence shown here is derived from an EMBL/GenBank/DDBJ whole genome shotgun (WGS) entry which is preliminary data.</text>
</comment>
<evidence type="ECO:0000256" key="4">
    <source>
        <dbReference type="ARBA" id="ARBA00022692"/>
    </source>
</evidence>
<keyword evidence="6 8" id="KW-0406">Ion transport</keyword>
<dbReference type="AlphaFoldDB" id="X6N2N1"/>
<dbReference type="InterPro" id="IPR002490">
    <property type="entry name" value="V-ATPase_116kDa_su"/>
</dbReference>
<name>X6N2N1_RETFI</name>
<evidence type="ECO:0000256" key="1">
    <source>
        <dbReference type="ARBA" id="ARBA00004141"/>
    </source>
</evidence>
<dbReference type="Pfam" id="PF01496">
    <property type="entry name" value="V_ATPase_I"/>
    <property type="match status" value="1"/>
</dbReference>
<keyword evidence="10" id="KW-1185">Reference proteome</keyword>